<evidence type="ECO:0000313" key="1">
    <source>
        <dbReference type="EMBL" id="KAH7931228.1"/>
    </source>
</evidence>
<dbReference type="EMBL" id="MU266327">
    <property type="protein sequence ID" value="KAH7931228.1"/>
    <property type="molecule type" value="Genomic_DNA"/>
</dbReference>
<organism evidence="1 2">
    <name type="scientific">Leucogyrophana mollusca</name>
    <dbReference type="NCBI Taxonomy" id="85980"/>
    <lineage>
        <taxon>Eukaryota</taxon>
        <taxon>Fungi</taxon>
        <taxon>Dikarya</taxon>
        <taxon>Basidiomycota</taxon>
        <taxon>Agaricomycotina</taxon>
        <taxon>Agaricomycetes</taxon>
        <taxon>Agaricomycetidae</taxon>
        <taxon>Boletales</taxon>
        <taxon>Boletales incertae sedis</taxon>
        <taxon>Leucogyrophana</taxon>
    </lineage>
</organism>
<accession>A0ACB8C1V7</accession>
<proteinExistence type="predicted"/>
<comment type="caution">
    <text evidence="1">The sequence shown here is derived from an EMBL/GenBank/DDBJ whole genome shotgun (WGS) entry which is preliminary data.</text>
</comment>
<feature type="non-terminal residue" evidence="1">
    <location>
        <position position="73"/>
    </location>
</feature>
<evidence type="ECO:0000313" key="2">
    <source>
        <dbReference type="Proteomes" id="UP000790709"/>
    </source>
</evidence>
<name>A0ACB8C1V7_9AGAM</name>
<protein>
    <submittedName>
        <fullName evidence="1">Uncharacterized protein</fullName>
    </submittedName>
</protein>
<gene>
    <name evidence="1" type="ORF">BV22DRAFT_981015</name>
</gene>
<reference evidence="1" key="1">
    <citation type="journal article" date="2021" name="New Phytol.">
        <title>Evolutionary innovations through gain and loss of genes in the ectomycorrhizal Boletales.</title>
        <authorList>
            <person name="Wu G."/>
            <person name="Miyauchi S."/>
            <person name="Morin E."/>
            <person name="Kuo A."/>
            <person name="Drula E."/>
            <person name="Varga T."/>
            <person name="Kohler A."/>
            <person name="Feng B."/>
            <person name="Cao Y."/>
            <person name="Lipzen A."/>
            <person name="Daum C."/>
            <person name="Hundley H."/>
            <person name="Pangilinan J."/>
            <person name="Johnson J."/>
            <person name="Barry K."/>
            <person name="LaButti K."/>
            <person name="Ng V."/>
            <person name="Ahrendt S."/>
            <person name="Min B."/>
            <person name="Choi I.G."/>
            <person name="Park H."/>
            <person name="Plett J.M."/>
            <person name="Magnuson J."/>
            <person name="Spatafora J.W."/>
            <person name="Nagy L.G."/>
            <person name="Henrissat B."/>
            <person name="Grigoriev I.V."/>
            <person name="Yang Z.L."/>
            <person name="Xu J."/>
            <person name="Martin F.M."/>
        </authorList>
    </citation>
    <scope>NUCLEOTIDE SEQUENCE</scope>
    <source>
        <strain evidence="1">KUC20120723A-06</strain>
    </source>
</reference>
<sequence>MPDMHHQPPGAYMPYPSMQYGFHDPGGQYSQPPLLPQSLFPSLGLPLPDFQFGSNDEILRAIQDLDVSKIASV</sequence>
<keyword evidence="2" id="KW-1185">Reference proteome</keyword>
<dbReference type="Proteomes" id="UP000790709">
    <property type="component" value="Unassembled WGS sequence"/>
</dbReference>